<feature type="region of interest" description="Disordered" evidence="1">
    <location>
        <begin position="551"/>
        <end position="577"/>
    </location>
</feature>
<comment type="caution">
    <text evidence="2">The sequence shown here is derived from an EMBL/GenBank/DDBJ whole genome shotgun (WGS) entry which is preliminary data.</text>
</comment>
<feature type="region of interest" description="Disordered" evidence="1">
    <location>
        <begin position="80"/>
        <end position="317"/>
    </location>
</feature>
<evidence type="ECO:0000313" key="3">
    <source>
        <dbReference type="Proteomes" id="UP000078544"/>
    </source>
</evidence>
<evidence type="ECO:0000256" key="1">
    <source>
        <dbReference type="SAM" id="MobiDB-lite"/>
    </source>
</evidence>
<evidence type="ECO:0000313" key="2">
    <source>
        <dbReference type="EMBL" id="KZZ93709.1"/>
    </source>
</evidence>
<evidence type="ECO:0008006" key="4">
    <source>
        <dbReference type="Google" id="ProtNLM"/>
    </source>
</evidence>
<dbReference type="OrthoDB" id="5426191at2759"/>
<feature type="compositionally biased region" description="Polar residues" evidence="1">
    <location>
        <begin position="425"/>
        <end position="435"/>
    </location>
</feature>
<feature type="compositionally biased region" description="Polar residues" evidence="1">
    <location>
        <begin position="289"/>
        <end position="306"/>
    </location>
</feature>
<organism evidence="2 3">
    <name type="scientific">Moelleriella libera RCEF 2490</name>
    <dbReference type="NCBI Taxonomy" id="1081109"/>
    <lineage>
        <taxon>Eukaryota</taxon>
        <taxon>Fungi</taxon>
        <taxon>Dikarya</taxon>
        <taxon>Ascomycota</taxon>
        <taxon>Pezizomycotina</taxon>
        <taxon>Sordariomycetes</taxon>
        <taxon>Hypocreomycetidae</taxon>
        <taxon>Hypocreales</taxon>
        <taxon>Clavicipitaceae</taxon>
        <taxon>Moelleriella</taxon>
    </lineage>
</organism>
<feature type="region of interest" description="Disordered" evidence="1">
    <location>
        <begin position="417"/>
        <end position="457"/>
    </location>
</feature>
<protein>
    <recommendedName>
        <fullName evidence="4">Oxidoreductase-like protein</fullName>
    </recommendedName>
</protein>
<feature type="compositionally biased region" description="Polar residues" evidence="1">
    <location>
        <begin position="192"/>
        <end position="210"/>
    </location>
</feature>
<sequence>MAAATEARSLTTINELAANPPKYPERPHEEKKEPLILYISRVPGTRDIILSPFKPQPVNVTAQDVANCLYYVHLQMPADEPTRDSWRSSEDGGASPLTIPRKLLPEGARPLTPESLPNGFQQQGEEPVQASAPPSVPPKDVKSPQSGSPDQRLPSFGGREQAQGATPGQKEEIMERTAAGLHMGMPARKPLGSQSNSASVTASTESSNDATENKRFDTQSPRERKFSSARPLNTSLPPSAPYISNAQPSPVSPLPMENLQSRSPSPRQRSASSSQTSGTPFTLTLIRRNPSSGHQCNVGRVSSRQVQGDGVEQGSQLLGTSPLKLSSFPAIDISLETSGYAKFRGLPFRKSHLLESGPEAAFAAFATADAEDQSQTRHGIGVFSRRVAMAYAQSLTTVITNGVKDVFQRIEQAGRARMGRHRTDSVASAASNTSETTRDGVDTVITAGPPPQGMRPKGYTFVSPWDGKCEFVTSVTGRSLYCHHIPYESLFGDKSNPLMPDLDTQTLSELKFNLPSTELLAEHAKNSKEQLRKANFSKLLRPVGIGVDGASDDATDSVSSPFHGNLGSERAGGGTSGRRAKMGKLIIYDDGLKMLDLVVAANVGQWWAVWEKNF</sequence>
<name>A0A168AB71_9HYPO</name>
<feature type="compositionally biased region" description="Polar residues" evidence="1">
    <location>
        <begin position="230"/>
        <end position="249"/>
    </location>
</feature>
<gene>
    <name evidence="2" type="ORF">AAL_05425</name>
</gene>
<dbReference type="AlphaFoldDB" id="A0A168AB71"/>
<reference evidence="2 3" key="1">
    <citation type="journal article" date="2016" name="Genome Biol. Evol.">
        <title>Divergent and convergent evolution of fungal pathogenicity.</title>
        <authorList>
            <person name="Shang Y."/>
            <person name="Xiao G."/>
            <person name="Zheng P."/>
            <person name="Cen K."/>
            <person name="Zhan S."/>
            <person name="Wang C."/>
        </authorList>
    </citation>
    <scope>NUCLEOTIDE SEQUENCE [LARGE SCALE GENOMIC DNA]</scope>
    <source>
        <strain evidence="2 3">RCEF 2490</strain>
    </source>
</reference>
<accession>A0A168AB71</accession>
<feature type="compositionally biased region" description="Basic and acidic residues" evidence="1">
    <location>
        <begin position="211"/>
        <end position="226"/>
    </location>
</feature>
<proteinExistence type="predicted"/>
<feature type="region of interest" description="Disordered" evidence="1">
    <location>
        <begin position="1"/>
        <end position="30"/>
    </location>
</feature>
<keyword evidence="3" id="KW-1185">Reference proteome</keyword>
<dbReference type="STRING" id="1081109.A0A168AB71"/>
<feature type="compositionally biased region" description="Low complexity" evidence="1">
    <location>
        <begin position="260"/>
        <end position="280"/>
    </location>
</feature>
<dbReference type="Proteomes" id="UP000078544">
    <property type="component" value="Unassembled WGS sequence"/>
</dbReference>
<dbReference type="EMBL" id="AZGY01000012">
    <property type="protein sequence ID" value="KZZ93709.1"/>
    <property type="molecule type" value="Genomic_DNA"/>
</dbReference>
<feature type="compositionally biased region" description="Basic and acidic residues" evidence="1">
    <location>
        <begin position="80"/>
        <end position="90"/>
    </location>
</feature>